<evidence type="ECO:0000256" key="3">
    <source>
        <dbReference type="ARBA" id="ARBA00023082"/>
    </source>
</evidence>
<evidence type="ECO:0000259" key="6">
    <source>
        <dbReference type="Pfam" id="PF08281"/>
    </source>
</evidence>
<dbReference type="InterPro" id="IPR013324">
    <property type="entry name" value="RNA_pol_sigma_r3/r4-like"/>
</dbReference>
<dbReference type="GO" id="GO:0006352">
    <property type="term" value="P:DNA-templated transcription initiation"/>
    <property type="evidence" value="ECO:0007669"/>
    <property type="project" value="InterPro"/>
</dbReference>
<comment type="caution">
    <text evidence="7">The sequence shown here is derived from an EMBL/GenBank/DDBJ whole genome shotgun (WGS) entry which is preliminary data.</text>
</comment>
<evidence type="ECO:0000256" key="1">
    <source>
        <dbReference type="ARBA" id="ARBA00010641"/>
    </source>
</evidence>
<keyword evidence="8" id="KW-1185">Reference proteome</keyword>
<accession>A0A4Z0AQ95</accession>
<evidence type="ECO:0000313" key="8">
    <source>
        <dbReference type="Proteomes" id="UP000297391"/>
    </source>
</evidence>
<organism evidence="7 8">
    <name type="scientific">Pseudomonas kairouanensis</name>
    <dbReference type="NCBI Taxonomy" id="2293832"/>
    <lineage>
        <taxon>Bacteria</taxon>
        <taxon>Pseudomonadati</taxon>
        <taxon>Pseudomonadota</taxon>
        <taxon>Gammaproteobacteria</taxon>
        <taxon>Pseudomonadales</taxon>
        <taxon>Pseudomonadaceae</taxon>
        <taxon>Pseudomonas</taxon>
    </lineage>
</organism>
<dbReference type="Gene3D" id="1.10.1740.10">
    <property type="match status" value="1"/>
</dbReference>
<evidence type="ECO:0000256" key="2">
    <source>
        <dbReference type="ARBA" id="ARBA00023015"/>
    </source>
</evidence>
<dbReference type="RefSeq" id="WP_135289685.1">
    <property type="nucleotide sequence ID" value="NZ_QUZU01000014.1"/>
</dbReference>
<evidence type="ECO:0000259" key="5">
    <source>
        <dbReference type="Pfam" id="PF04542"/>
    </source>
</evidence>
<name>A0A4Z0AQ95_9PSED</name>
<feature type="domain" description="RNA polymerase sigma-70 region 2" evidence="5">
    <location>
        <begin position="15"/>
        <end position="81"/>
    </location>
</feature>
<dbReference type="EMBL" id="QUZU01000014">
    <property type="protein sequence ID" value="TFY88972.1"/>
    <property type="molecule type" value="Genomic_DNA"/>
</dbReference>
<dbReference type="Pfam" id="PF08281">
    <property type="entry name" value="Sigma70_r4_2"/>
    <property type="match status" value="1"/>
</dbReference>
<sequence>MSASELHLNQVVHALYAEHHGWLFGWLRKKLGCPANAADLSHDTFVRILASRDALGSLREPRAFLTTTARHLIIDRARRRQLEDAYLRELALTIEMMEHCQQSPEQILVTLEALEQIAFVLDGLAVNARQAFLLYFLEGLRQSEIASRLGISERMVRKHLMNALMHCNHALDV</sequence>
<reference evidence="7 8" key="1">
    <citation type="journal article" date="2019" name="Syst. Appl. Microbiol.">
        <title>New species of pathogenic Pseudomonas isolated from citrus in Tunisia: Proposal of Pseudomonas kairouanensis sp. nov. and Pseudomonas nabeulensis sp. nov.</title>
        <authorList>
            <person name="Oueslati M."/>
            <person name="Mulet M."/>
            <person name="Gomila M."/>
            <person name="Berge O."/>
            <person name="Hajlaoui M.R."/>
            <person name="Lalucat J."/>
            <person name="Sadfi-Zouaoui N."/>
            <person name="Garcia-Valdes E."/>
        </authorList>
    </citation>
    <scope>NUCLEOTIDE SEQUENCE [LARGE SCALE GENOMIC DNA]</scope>
    <source>
        <strain evidence="7 8">KC12</strain>
    </source>
</reference>
<protein>
    <submittedName>
        <fullName evidence="7">Sigma-70 family RNA polymerase sigma factor</fullName>
    </submittedName>
</protein>
<dbReference type="InterPro" id="IPR013325">
    <property type="entry name" value="RNA_pol_sigma_r2"/>
</dbReference>
<keyword evidence="4" id="KW-0804">Transcription</keyword>
<dbReference type="Pfam" id="PF04542">
    <property type="entry name" value="Sigma70_r2"/>
    <property type="match status" value="1"/>
</dbReference>
<evidence type="ECO:0000313" key="7">
    <source>
        <dbReference type="EMBL" id="TFY88972.1"/>
    </source>
</evidence>
<dbReference type="InterPro" id="IPR039425">
    <property type="entry name" value="RNA_pol_sigma-70-like"/>
</dbReference>
<dbReference type="GO" id="GO:0016987">
    <property type="term" value="F:sigma factor activity"/>
    <property type="evidence" value="ECO:0007669"/>
    <property type="project" value="UniProtKB-KW"/>
</dbReference>
<feature type="domain" description="RNA polymerase sigma factor 70 region 4 type 2" evidence="6">
    <location>
        <begin position="115"/>
        <end position="167"/>
    </location>
</feature>
<dbReference type="InterPro" id="IPR014284">
    <property type="entry name" value="RNA_pol_sigma-70_dom"/>
</dbReference>
<dbReference type="PANTHER" id="PTHR43133">
    <property type="entry name" value="RNA POLYMERASE ECF-TYPE SIGMA FACTO"/>
    <property type="match status" value="1"/>
</dbReference>
<dbReference type="InterPro" id="IPR036388">
    <property type="entry name" value="WH-like_DNA-bd_sf"/>
</dbReference>
<comment type="similarity">
    <text evidence="1">Belongs to the sigma-70 factor family. ECF subfamily.</text>
</comment>
<dbReference type="Proteomes" id="UP000297391">
    <property type="component" value="Unassembled WGS sequence"/>
</dbReference>
<dbReference type="InterPro" id="IPR007627">
    <property type="entry name" value="RNA_pol_sigma70_r2"/>
</dbReference>
<dbReference type="GO" id="GO:0003677">
    <property type="term" value="F:DNA binding"/>
    <property type="evidence" value="ECO:0007669"/>
    <property type="project" value="InterPro"/>
</dbReference>
<keyword evidence="2" id="KW-0805">Transcription regulation</keyword>
<dbReference type="PANTHER" id="PTHR43133:SF63">
    <property type="entry name" value="RNA POLYMERASE SIGMA FACTOR FECI-RELATED"/>
    <property type="match status" value="1"/>
</dbReference>
<keyword evidence="3" id="KW-0731">Sigma factor</keyword>
<dbReference type="NCBIfam" id="TIGR02937">
    <property type="entry name" value="sigma70-ECF"/>
    <property type="match status" value="1"/>
</dbReference>
<dbReference type="InterPro" id="IPR013249">
    <property type="entry name" value="RNA_pol_sigma70_r4_t2"/>
</dbReference>
<gene>
    <name evidence="7" type="ORF">DYL59_13825</name>
</gene>
<dbReference type="SUPFAM" id="SSF88946">
    <property type="entry name" value="Sigma2 domain of RNA polymerase sigma factors"/>
    <property type="match status" value="1"/>
</dbReference>
<dbReference type="OrthoDB" id="9797134at2"/>
<dbReference type="AlphaFoldDB" id="A0A4Z0AQ95"/>
<dbReference type="Gene3D" id="1.10.10.10">
    <property type="entry name" value="Winged helix-like DNA-binding domain superfamily/Winged helix DNA-binding domain"/>
    <property type="match status" value="1"/>
</dbReference>
<dbReference type="SUPFAM" id="SSF88659">
    <property type="entry name" value="Sigma3 and sigma4 domains of RNA polymerase sigma factors"/>
    <property type="match status" value="1"/>
</dbReference>
<proteinExistence type="inferred from homology"/>
<evidence type="ECO:0000256" key="4">
    <source>
        <dbReference type="ARBA" id="ARBA00023163"/>
    </source>
</evidence>